<organism evidence="2 3">
    <name type="scientific">Micromonospora sediminicola</name>
    <dbReference type="NCBI Taxonomy" id="946078"/>
    <lineage>
        <taxon>Bacteria</taxon>
        <taxon>Bacillati</taxon>
        <taxon>Actinomycetota</taxon>
        <taxon>Actinomycetes</taxon>
        <taxon>Micromonosporales</taxon>
        <taxon>Micromonosporaceae</taxon>
        <taxon>Micromonospora</taxon>
    </lineage>
</organism>
<reference evidence="3" key="1">
    <citation type="submission" date="2016-06" db="EMBL/GenBank/DDBJ databases">
        <authorList>
            <person name="Varghese N."/>
            <person name="Submissions Spin"/>
        </authorList>
    </citation>
    <scope>NUCLEOTIDE SEQUENCE [LARGE SCALE GENOMIC DNA]</scope>
    <source>
        <strain evidence="3">DSM 45794</strain>
    </source>
</reference>
<dbReference type="AlphaFoldDB" id="A0A1A9BA98"/>
<dbReference type="Pfam" id="PF01966">
    <property type="entry name" value="HD"/>
    <property type="match status" value="1"/>
</dbReference>
<dbReference type="Proteomes" id="UP000199558">
    <property type="component" value="Unassembled WGS sequence"/>
</dbReference>
<protein>
    <submittedName>
        <fullName evidence="2">HD domain-containing protein</fullName>
    </submittedName>
</protein>
<evidence type="ECO:0000259" key="1">
    <source>
        <dbReference type="Pfam" id="PF01966"/>
    </source>
</evidence>
<dbReference type="Gene3D" id="1.10.3210.10">
    <property type="entry name" value="Hypothetical protein af1432"/>
    <property type="match status" value="1"/>
</dbReference>
<dbReference type="CDD" id="cd00077">
    <property type="entry name" value="HDc"/>
    <property type="match status" value="1"/>
</dbReference>
<dbReference type="InterPro" id="IPR006674">
    <property type="entry name" value="HD_domain"/>
</dbReference>
<feature type="domain" description="HD" evidence="1">
    <location>
        <begin position="62"/>
        <end position="151"/>
    </location>
</feature>
<dbReference type="SUPFAM" id="SSF109604">
    <property type="entry name" value="HD-domain/PDEase-like"/>
    <property type="match status" value="1"/>
</dbReference>
<gene>
    <name evidence="2" type="ORF">GA0070622_3462</name>
</gene>
<evidence type="ECO:0000313" key="2">
    <source>
        <dbReference type="EMBL" id="SBT66440.1"/>
    </source>
</evidence>
<accession>A0A1A9BA98</accession>
<dbReference type="STRING" id="946078.GA0070622_3462"/>
<dbReference type="EMBL" id="FLRH01000003">
    <property type="protein sequence ID" value="SBT66440.1"/>
    <property type="molecule type" value="Genomic_DNA"/>
</dbReference>
<name>A0A1A9BA98_9ACTN</name>
<dbReference type="InterPro" id="IPR003607">
    <property type="entry name" value="HD/PDEase_dom"/>
</dbReference>
<keyword evidence="3" id="KW-1185">Reference proteome</keyword>
<evidence type="ECO:0000313" key="3">
    <source>
        <dbReference type="Proteomes" id="UP000199558"/>
    </source>
</evidence>
<proteinExistence type="predicted"/>
<sequence>MTGRAAGTLAPVTSDALHRALTDPGDPPLLPLPGVATELLAALAAPPRLGAHLRLVHDVAWHLTAAFADRFPAVPFDRQAVLFGAAVHDLGKVEHPAELTGPGAEHEEAGYQLLLRFGVPEERARFAVTHAAWHSPGVQLEDLLVSLADKVWKGRRVTDLEQLVVDRLAGITGQERWQTFLELDDVLAELAADADRRLAFQAEHPVYG</sequence>